<keyword evidence="3" id="KW-0596">Phosphopantetheine</keyword>
<keyword evidence="12" id="KW-0275">Fatty acid biosynthesis</keyword>
<evidence type="ECO:0000256" key="5">
    <source>
        <dbReference type="ARBA" id="ARBA00022679"/>
    </source>
</evidence>
<dbReference type="PANTHER" id="PTHR43775:SF7">
    <property type="entry name" value="FATTY ACID SYNTHASE"/>
    <property type="match status" value="1"/>
</dbReference>
<dbReference type="GO" id="GO:0016491">
    <property type="term" value="F:oxidoreductase activity"/>
    <property type="evidence" value="ECO:0007669"/>
    <property type="project" value="UniProtKB-KW"/>
</dbReference>
<name>A0A9P0HCY5_NEZVI</name>
<evidence type="ECO:0000256" key="15">
    <source>
        <dbReference type="RuleBase" id="RU003694"/>
    </source>
</evidence>
<dbReference type="GO" id="GO:0004315">
    <property type="term" value="F:3-oxoacyl-[acyl-carrier-protein] synthase activity"/>
    <property type="evidence" value="ECO:0007669"/>
    <property type="project" value="InterPro"/>
</dbReference>
<protein>
    <recommendedName>
        <fullName evidence="2">Fatty acid synthase</fullName>
        <ecNumber evidence="1">2.3.1.85</ecNumber>
    </recommendedName>
</protein>
<dbReference type="GO" id="GO:0016787">
    <property type="term" value="F:hydrolase activity"/>
    <property type="evidence" value="ECO:0007669"/>
    <property type="project" value="UniProtKB-KW"/>
</dbReference>
<evidence type="ECO:0000256" key="13">
    <source>
        <dbReference type="ARBA" id="ARBA00023268"/>
    </source>
</evidence>
<evidence type="ECO:0000256" key="12">
    <source>
        <dbReference type="ARBA" id="ARBA00023160"/>
    </source>
</evidence>
<dbReference type="InterPro" id="IPR016039">
    <property type="entry name" value="Thiolase-like"/>
</dbReference>
<dbReference type="PANTHER" id="PTHR43775">
    <property type="entry name" value="FATTY ACID SYNTHASE"/>
    <property type="match status" value="1"/>
</dbReference>
<evidence type="ECO:0000313" key="18">
    <source>
        <dbReference type="Proteomes" id="UP001152798"/>
    </source>
</evidence>
<evidence type="ECO:0000256" key="8">
    <source>
        <dbReference type="ARBA" id="ARBA00022857"/>
    </source>
</evidence>
<evidence type="ECO:0000313" key="17">
    <source>
        <dbReference type="EMBL" id="CAH1399527.1"/>
    </source>
</evidence>
<evidence type="ECO:0000256" key="14">
    <source>
        <dbReference type="ARBA" id="ARBA00044883"/>
    </source>
</evidence>
<keyword evidence="10" id="KW-0520">NAD</keyword>
<accession>A0A9P0HCY5</accession>
<keyword evidence="5 15" id="KW-0808">Transferase</keyword>
<dbReference type="EMBL" id="OV725080">
    <property type="protein sequence ID" value="CAH1399527.1"/>
    <property type="molecule type" value="Genomic_DNA"/>
</dbReference>
<dbReference type="EC" id="2.3.1.85" evidence="1"/>
<evidence type="ECO:0000256" key="9">
    <source>
        <dbReference type="ARBA" id="ARBA00023002"/>
    </source>
</evidence>
<dbReference type="Pfam" id="PF00109">
    <property type="entry name" value="ketoacyl-synt"/>
    <property type="match status" value="1"/>
</dbReference>
<evidence type="ECO:0000256" key="2">
    <source>
        <dbReference type="ARBA" id="ARBA00018769"/>
    </source>
</evidence>
<evidence type="ECO:0000256" key="7">
    <source>
        <dbReference type="ARBA" id="ARBA00022832"/>
    </source>
</evidence>
<dbReference type="Gene3D" id="3.40.47.10">
    <property type="match status" value="1"/>
</dbReference>
<dbReference type="SMART" id="SM00825">
    <property type="entry name" value="PKS_KS"/>
    <property type="match status" value="1"/>
</dbReference>
<evidence type="ECO:0000256" key="6">
    <source>
        <dbReference type="ARBA" id="ARBA00022801"/>
    </source>
</evidence>
<comment type="similarity">
    <text evidence="15">Belongs to the thiolase-like superfamily. Beta-ketoacyl-ACP synthases family.</text>
</comment>
<keyword evidence="6" id="KW-0378">Hydrolase</keyword>
<dbReference type="GO" id="GO:0004312">
    <property type="term" value="F:fatty acid synthase activity"/>
    <property type="evidence" value="ECO:0007669"/>
    <property type="project" value="UniProtKB-EC"/>
</dbReference>
<evidence type="ECO:0000256" key="4">
    <source>
        <dbReference type="ARBA" id="ARBA00022516"/>
    </source>
</evidence>
<organism evidence="17 18">
    <name type="scientific">Nezara viridula</name>
    <name type="common">Southern green stink bug</name>
    <name type="synonym">Cimex viridulus</name>
    <dbReference type="NCBI Taxonomy" id="85310"/>
    <lineage>
        <taxon>Eukaryota</taxon>
        <taxon>Metazoa</taxon>
        <taxon>Ecdysozoa</taxon>
        <taxon>Arthropoda</taxon>
        <taxon>Hexapoda</taxon>
        <taxon>Insecta</taxon>
        <taxon>Pterygota</taxon>
        <taxon>Neoptera</taxon>
        <taxon>Paraneoptera</taxon>
        <taxon>Hemiptera</taxon>
        <taxon>Heteroptera</taxon>
        <taxon>Panheteroptera</taxon>
        <taxon>Pentatomomorpha</taxon>
        <taxon>Pentatomoidea</taxon>
        <taxon>Pentatomidae</taxon>
        <taxon>Pentatominae</taxon>
        <taxon>Nezara</taxon>
    </lineage>
</organism>
<keyword evidence="18" id="KW-1185">Reference proteome</keyword>
<evidence type="ECO:0000256" key="1">
    <source>
        <dbReference type="ARBA" id="ARBA00012873"/>
    </source>
</evidence>
<evidence type="ECO:0000256" key="10">
    <source>
        <dbReference type="ARBA" id="ARBA00023027"/>
    </source>
</evidence>
<sequence>MFGPEVVITGISGRFPESDNIDEFRENLFAGKDMVTEDDRRWPPGLFGLPKRNGKLKDISRFDASFFGVHAKQADVMDPQLRHLLELTYEAIVDAGMNPQELRGSKTGVFIGQTFSEAQEYFAQDPDTFTGYSLTGTSRAMIANRVAYVFDFKGPSYCLDTACSSALFALQQAVTAIQRGDCDAAIVGGVNLLIKAHTSLQFQRLSMLSPRGTCRAFDSTGDGYVRSETTAVLFLQKTNDARRIYSTIVRAKTNTDGFKEQGITYPAGAMQKRLIEDVFSGIPVKPEEVSYVEAHGTGTKVTVPLHIFLNSPNEYL</sequence>
<keyword evidence="8" id="KW-0521">NADP</keyword>
<dbReference type="Proteomes" id="UP001152798">
    <property type="component" value="Chromosome 4"/>
</dbReference>
<dbReference type="InterPro" id="IPR050091">
    <property type="entry name" value="PKS_NRPS_Biosynth_Enz"/>
</dbReference>
<gene>
    <name evidence="17" type="ORF">NEZAVI_LOCUS8959</name>
</gene>
<dbReference type="GO" id="GO:0006633">
    <property type="term" value="P:fatty acid biosynthetic process"/>
    <property type="evidence" value="ECO:0007669"/>
    <property type="project" value="UniProtKB-KW"/>
</dbReference>
<keyword evidence="7" id="KW-0276">Fatty acid metabolism</keyword>
<reference evidence="17" key="1">
    <citation type="submission" date="2022-01" db="EMBL/GenBank/DDBJ databases">
        <authorList>
            <person name="King R."/>
        </authorList>
    </citation>
    <scope>NUCLEOTIDE SEQUENCE</scope>
</reference>
<comment type="catalytic activity">
    <reaction evidence="14">
        <text>acetyl-CoA + n malonyl-CoA + 2n NADPH + 2n H(+) = a long-chain fatty acid + (n+1) CoA + n CO2 + 2n NADP(+).</text>
        <dbReference type="EC" id="2.3.1.85"/>
    </reaction>
</comment>
<dbReference type="CDD" id="cd00833">
    <property type="entry name" value="PKS"/>
    <property type="match status" value="1"/>
</dbReference>
<evidence type="ECO:0000256" key="11">
    <source>
        <dbReference type="ARBA" id="ARBA00023098"/>
    </source>
</evidence>
<dbReference type="InterPro" id="IPR020841">
    <property type="entry name" value="PKS_Beta-ketoAc_synthase_dom"/>
</dbReference>
<keyword evidence="13" id="KW-0511">Multifunctional enzyme</keyword>
<dbReference type="AlphaFoldDB" id="A0A9P0HCY5"/>
<dbReference type="SUPFAM" id="SSF53901">
    <property type="entry name" value="Thiolase-like"/>
    <property type="match status" value="2"/>
</dbReference>
<proteinExistence type="inferred from homology"/>
<feature type="domain" description="Ketosynthase family 3 (KS3)" evidence="16">
    <location>
        <begin position="6"/>
        <end position="316"/>
    </location>
</feature>
<evidence type="ECO:0000256" key="3">
    <source>
        <dbReference type="ARBA" id="ARBA00022450"/>
    </source>
</evidence>
<dbReference type="OrthoDB" id="329835at2759"/>
<keyword evidence="4" id="KW-0444">Lipid biosynthesis</keyword>
<dbReference type="InterPro" id="IPR014031">
    <property type="entry name" value="Ketoacyl_synth_C"/>
</dbReference>
<keyword evidence="9" id="KW-0560">Oxidoreductase</keyword>
<dbReference type="InterPro" id="IPR018201">
    <property type="entry name" value="Ketoacyl_synth_AS"/>
</dbReference>
<keyword evidence="11" id="KW-0443">Lipid metabolism</keyword>
<dbReference type="Pfam" id="PF02801">
    <property type="entry name" value="Ketoacyl-synt_C"/>
    <property type="match status" value="1"/>
</dbReference>
<dbReference type="InterPro" id="IPR014030">
    <property type="entry name" value="Ketoacyl_synth_N"/>
</dbReference>
<dbReference type="PROSITE" id="PS00606">
    <property type="entry name" value="KS3_1"/>
    <property type="match status" value="1"/>
</dbReference>
<evidence type="ECO:0000259" key="16">
    <source>
        <dbReference type="SMART" id="SM00825"/>
    </source>
</evidence>